<keyword evidence="1" id="KW-0808">Transferase</keyword>
<dbReference type="Pfam" id="PF01467">
    <property type="entry name" value="CTP_transf_like"/>
    <property type="match status" value="1"/>
</dbReference>
<dbReference type="PANTHER" id="PTHR43793">
    <property type="entry name" value="FAD SYNTHASE"/>
    <property type="match status" value="1"/>
</dbReference>
<evidence type="ECO:0000313" key="4">
    <source>
        <dbReference type="EMBL" id="WIA16414.1"/>
    </source>
</evidence>
<dbReference type="EMBL" id="CP126214">
    <property type="protein sequence ID" value="WIA16414.1"/>
    <property type="molecule type" value="Genomic_DNA"/>
</dbReference>
<dbReference type="Gene3D" id="3.40.50.620">
    <property type="entry name" value="HUPs"/>
    <property type="match status" value="1"/>
</dbReference>
<evidence type="ECO:0000313" key="5">
    <source>
        <dbReference type="Proteomes" id="UP001244341"/>
    </source>
</evidence>
<dbReference type="SUPFAM" id="SSF52374">
    <property type="entry name" value="Nucleotidylyl transferase"/>
    <property type="match status" value="1"/>
</dbReference>
<dbReference type="Proteomes" id="UP001244341">
    <property type="component" value="Chromosome 7b"/>
</dbReference>
<keyword evidence="5" id="KW-1185">Reference proteome</keyword>
<evidence type="ECO:0000256" key="2">
    <source>
        <dbReference type="ARBA" id="ARBA00022695"/>
    </source>
</evidence>
<feature type="domain" description="Cytidyltransferase-like" evidence="3">
    <location>
        <begin position="24"/>
        <end position="152"/>
    </location>
</feature>
<dbReference type="InterPro" id="IPR004821">
    <property type="entry name" value="Cyt_trans-like"/>
</dbReference>
<accession>A0ABY8U5N6</accession>
<proteinExistence type="predicted"/>
<reference evidence="4 5" key="1">
    <citation type="submission" date="2023-05" db="EMBL/GenBank/DDBJ databases">
        <title>A 100% complete, gapless, phased diploid assembly of the Scenedesmus obliquus UTEX 3031 genome.</title>
        <authorList>
            <person name="Biondi T.C."/>
            <person name="Hanschen E.R."/>
            <person name="Kwon T."/>
            <person name="Eng W."/>
            <person name="Kruse C.P.S."/>
            <person name="Koehler S.I."/>
            <person name="Kunde Y."/>
            <person name="Gleasner C.D."/>
            <person name="You Mak K.T."/>
            <person name="Polle J."/>
            <person name="Hovde B.T."/>
            <person name="Starkenburg S.R."/>
        </authorList>
    </citation>
    <scope>NUCLEOTIDE SEQUENCE [LARGE SCALE GENOMIC DNA]</scope>
    <source>
        <strain evidence="4 5">DOE0152z</strain>
    </source>
</reference>
<protein>
    <recommendedName>
        <fullName evidence="3">Cytidyltransferase-like domain-containing protein</fullName>
    </recommendedName>
</protein>
<organism evidence="4 5">
    <name type="scientific">Tetradesmus obliquus</name>
    <name type="common">Green alga</name>
    <name type="synonym">Acutodesmus obliquus</name>
    <dbReference type="NCBI Taxonomy" id="3088"/>
    <lineage>
        <taxon>Eukaryota</taxon>
        <taxon>Viridiplantae</taxon>
        <taxon>Chlorophyta</taxon>
        <taxon>core chlorophytes</taxon>
        <taxon>Chlorophyceae</taxon>
        <taxon>CS clade</taxon>
        <taxon>Sphaeropleales</taxon>
        <taxon>Scenedesmaceae</taxon>
        <taxon>Tetradesmus</taxon>
    </lineage>
</organism>
<dbReference type="SUPFAM" id="SSF55060">
    <property type="entry name" value="GHMP Kinase, C-terminal domain"/>
    <property type="match status" value="1"/>
</dbReference>
<keyword evidence="2" id="KW-0548">Nucleotidyltransferase</keyword>
<dbReference type="InterPro" id="IPR050385">
    <property type="entry name" value="Archaeal_FAD_synthase"/>
</dbReference>
<evidence type="ECO:0000256" key="1">
    <source>
        <dbReference type="ARBA" id="ARBA00022679"/>
    </source>
</evidence>
<dbReference type="InterPro" id="IPR036554">
    <property type="entry name" value="GHMP_kinase_C_sf"/>
</dbReference>
<dbReference type="InterPro" id="IPR014729">
    <property type="entry name" value="Rossmann-like_a/b/a_fold"/>
</dbReference>
<sequence>MATAVQQQQHHAEVNGQQKVKVFVSGCYDILHGGHVEFFKQAKALGNYLVVSFASDAVLAGHKQGRRSSIPAEHKKALIGSLRMVDEVVVGEGHKAGLDFEEHFLRIRPQLLVVTEDDKYGQAKRELCAQVGAQYVVLPKDLDYQPTSTTQILANIRAPSCCPLRVDFAGGWLDVPKHARQGAFIVNCAVGPLVSLNDWQYEVGGGLGGSAAHALLCGKNSVQSELDLGVGWQDPAVIQETGLCVWRSGAIPQLDFKSSGSFLQGKLALLWTGKPHVTYEKTDLQRDYDLIQQAGSMARQAVLPEQESVEALAAAVAVSYKMQLQEGMEELPSATEHGELAKKYCGGGWGGYALYMFGSQQRRDAFVQGTQGARSIEPYLRQA</sequence>
<evidence type="ECO:0000259" key="3">
    <source>
        <dbReference type="Pfam" id="PF01467"/>
    </source>
</evidence>
<name>A0ABY8U5N6_TETOB</name>
<gene>
    <name evidence="4" type="ORF">OEZ85_013106</name>
</gene>
<dbReference type="NCBIfam" id="TIGR00125">
    <property type="entry name" value="cyt_tran_rel"/>
    <property type="match status" value="1"/>
</dbReference>
<dbReference type="PANTHER" id="PTHR43793:SF1">
    <property type="entry name" value="FAD SYNTHASE"/>
    <property type="match status" value="1"/>
</dbReference>